<dbReference type="RefSeq" id="XP_014555572.1">
    <property type="nucleotide sequence ID" value="XM_014700086.1"/>
</dbReference>
<dbReference type="AlphaFoldDB" id="W7EJT1"/>
<accession>W7EJT1</accession>
<gene>
    <name evidence="1" type="ORF">COCVIDRAFT_16853</name>
</gene>
<dbReference type="Proteomes" id="UP000054337">
    <property type="component" value="Unassembled WGS sequence"/>
</dbReference>
<protein>
    <submittedName>
        <fullName evidence="1">Uncharacterized protein</fullName>
    </submittedName>
</protein>
<dbReference type="HOGENOM" id="CLU_2014866_0_0_1"/>
<keyword evidence="2" id="KW-1185">Reference proteome</keyword>
<sequence>MADRHHLAWQPWLLVAAEAGMRKSLMLSLSMPTLGYGHAFGLETRLLEAWAPRREHARGALLSNRNGACGTTAAANNARRDVVVLAVLYYAQRYHYTLRYSHVTPAMAATATIAQKVGHLAYR</sequence>
<evidence type="ECO:0000313" key="2">
    <source>
        <dbReference type="Proteomes" id="UP000054337"/>
    </source>
</evidence>
<proteinExistence type="predicted"/>
<dbReference type="GeneID" id="26251893"/>
<name>W7EJT1_BIPV3</name>
<reference evidence="1 2" key="1">
    <citation type="journal article" date="2013" name="PLoS Genet.">
        <title>Comparative genome structure, secondary metabolite, and effector coding capacity across Cochliobolus pathogens.</title>
        <authorList>
            <person name="Condon B.J."/>
            <person name="Leng Y."/>
            <person name="Wu D."/>
            <person name="Bushley K.E."/>
            <person name="Ohm R.A."/>
            <person name="Otillar R."/>
            <person name="Martin J."/>
            <person name="Schackwitz W."/>
            <person name="Grimwood J."/>
            <person name="MohdZainudin N."/>
            <person name="Xue C."/>
            <person name="Wang R."/>
            <person name="Manning V.A."/>
            <person name="Dhillon B."/>
            <person name="Tu Z.J."/>
            <person name="Steffenson B.J."/>
            <person name="Salamov A."/>
            <person name="Sun H."/>
            <person name="Lowry S."/>
            <person name="LaButti K."/>
            <person name="Han J."/>
            <person name="Copeland A."/>
            <person name="Lindquist E."/>
            <person name="Barry K."/>
            <person name="Schmutz J."/>
            <person name="Baker S.E."/>
            <person name="Ciuffetti L.M."/>
            <person name="Grigoriev I.V."/>
            <person name="Zhong S."/>
            <person name="Turgeon B.G."/>
        </authorList>
    </citation>
    <scope>NUCLEOTIDE SEQUENCE [LARGE SCALE GENOMIC DNA]</scope>
    <source>
        <strain evidence="1 2">FI3</strain>
    </source>
</reference>
<organism evidence="1 2">
    <name type="scientific">Bipolaris victoriae (strain FI3)</name>
    <name type="common">Victoria blight of oats agent</name>
    <name type="synonym">Cochliobolus victoriae</name>
    <dbReference type="NCBI Taxonomy" id="930091"/>
    <lineage>
        <taxon>Eukaryota</taxon>
        <taxon>Fungi</taxon>
        <taxon>Dikarya</taxon>
        <taxon>Ascomycota</taxon>
        <taxon>Pezizomycotina</taxon>
        <taxon>Dothideomycetes</taxon>
        <taxon>Pleosporomycetidae</taxon>
        <taxon>Pleosporales</taxon>
        <taxon>Pleosporineae</taxon>
        <taxon>Pleosporaceae</taxon>
        <taxon>Bipolaris</taxon>
    </lineage>
</organism>
<dbReference type="EMBL" id="KI968744">
    <property type="protein sequence ID" value="EUN26025.1"/>
    <property type="molecule type" value="Genomic_DNA"/>
</dbReference>
<evidence type="ECO:0000313" key="1">
    <source>
        <dbReference type="EMBL" id="EUN26025.1"/>
    </source>
</evidence>